<feature type="region of interest" description="Disordered" evidence="6">
    <location>
        <begin position="1"/>
        <end position="20"/>
    </location>
</feature>
<evidence type="ECO:0000256" key="6">
    <source>
        <dbReference type="SAM" id="MobiDB-lite"/>
    </source>
</evidence>
<feature type="domain" description="FlgD/Vpr Ig-like" evidence="7">
    <location>
        <begin position="108"/>
        <end position="178"/>
    </location>
</feature>
<feature type="domain" description="FlgD Tudor-like" evidence="8">
    <location>
        <begin position="90"/>
        <end position="218"/>
    </location>
</feature>
<dbReference type="Pfam" id="PF13860">
    <property type="entry name" value="FlgD_ig"/>
    <property type="match status" value="1"/>
</dbReference>
<evidence type="ECO:0000256" key="5">
    <source>
        <dbReference type="RuleBase" id="RU362076"/>
    </source>
</evidence>
<dbReference type="Gene3D" id="2.60.40.4070">
    <property type="match status" value="1"/>
</dbReference>
<keyword evidence="10" id="KW-1185">Reference proteome</keyword>
<evidence type="ECO:0000313" key="9">
    <source>
        <dbReference type="EMBL" id="SDH22463.1"/>
    </source>
</evidence>
<proteinExistence type="inferred from homology"/>
<dbReference type="Pfam" id="PF13861">
    <property type="entry name" value="FLgD_tudor"/>
    <property type="match status" value="1"/>
</dbReference>
<comment type="function">
    <text evidence="4 5">Required for flagellar hook formation. May act as a scaffolding protein.</text>
</comment>
<keyword evidence="9" id="KW-0282">Flagellum</keyword>
<organism evidence="9 10">
    <name type="scientific">Roseospirillum parvum</name>
    <dbReference type="NCBI Taxonomy" id="83401"/>
    <lineage>
        <taxon>Bacteria</taxon>
        <taxon>Pseudomonadati</taxon>
        <taxon>Pseudomonadota</taxon>
        <taxon>Alphaproteobacteria</taxon>
        <taxon>Rhodospirillales</taxon>
        <taxon>Rhodospirillaceae</taxon>
        <taxon>Roseospirillum</taxon>
    </lineage>
</organism>
<dbReference type="Gene3D" id="2.30.30.910">
    <property type="match status" value="1"/>
</dbReference>
<evidence type="ECO:0000256" key="3">
    <source>
        <dbReference type="ARBA" id="ARBA00022795"/>
    </source>
</evidence>
<dbReference type="Proteomes" id="UP000217076">
    <property type="component" value="Unassembled WGS sequence"/>
</dbReference>
<keyword evidence="3 5" id="KW-1005">Bacterial flagellum biogenesis</keyword>
<dbReference type="GO" id="GO:0044781">
    <property type="term" value="P:bacterial-type flagellum organization"/>
    <property type="evidence" value="ECO:0007669"/>
    <property type="project" value="UniProtKB-UniRule"/>
</dbReference>
<comment type="similarity">
    <text evidence="1 5">Belongs to the FlgD family.</text>
</comment>
<keyword evidence="9" id="KW-0969">Cilium</keyword>
<dbReference type="Pfam" id="PF03963">
    <property type="entry name" value="FlgD"/>
    <property type="match status" value="1"/>
</dbReference>
<dbReference type="EMBL" id="FNCV01000005">
    <property type="protein sequence ID" value="SDH22463.1"/>
    <property type="molecule type" value="Genomic_DNA"/>
</dbReference>
<sequence>MTDTSTVSSTSSTSGLTSTTAESVSALSENYELFLTILTTQLQNQNPLDPTDTDELTSQLIQYSQVEQQILANQYLETLVLATNNQAAETALSFMGMEVTYNGEDQTFEGEELSWSFDMPDGVTSAVVQLSDADGHVVYTDSLDATAGEASFTWDGTTTDGSTAEDGTYTLSVIATYEDGTSEEIELTGTSTVTEVDWSSGSPVLKLANGAEIDLSDIVSATQPQSAAA</sequence>
<evidence type="ECO:0000256" key="2">
    <source>
        <dbReference type="ARBA" id="ARBA00016013"/>
    </source>
</evidence>
<name>A0A1G8ANN0_9PROT</name>
<evidence type="ECO:0000313" key="10">
    <source>
        <dbReference type="Proteomes" id="UP000217076"/>
    </source>
</evidence>
<dbReference type="OrthoDB" id="9785233at2"/>
<dbReference type="InterPro" id="IPR025963">
    <property type="entry name" value="FLgD_Tudor"/>
</dbReference>
<dbReference type="STRING" id="83401.SAMN05421742_10554"/>
<dbReference type="InterPro" id="IPR025965">
    <property type="entry name" value="FlgD/Vpr_Ig-like"/>
</dbReference>
<gene>
    <name evidence="9" type="ORF">SAMN05421742_10554</name>
</gene>
<evidence type="ECO:0000256" key="4">
    <source>
        <dbReference type="ARBA" id="ARBA00024746"/>
    </source>
</evidence>
<reference evidence="10" key="1">
    <citation type="submission" date="2016-10" db="EMBL/GenBank/DDBJ databases">
        <authorList>
            <person name="Varghese N."/>
            <person name="Submissions S."/>
        </authorList>
    </citation>
    <scope>NUCLEOTIDE SEQUENCE [LARGE SCALE GENOMIC DNA]</scope>
    <source>
        <strain evidence="10">930I</strain>
    </source>
</reference>
<accession>A0A1G8ANN0</accession>
<protein>
    <recommendedName>
        <fullName evidence="2 5">Basal-body rod modification protein FlgD</fullName>
    </recommendedName>
</protein>
<dbReference type="InterPro" id="IPR005648">
    <property type="entry name" value="FlgD"/>
</dbReference>
<evidence type="ECO:0000259" key="8">
    <source>
        <dbReference type="Pfam" id="PF13861"/>
    </source>
</evidence>
<evidence type="ECO:0000256" key="1">
    <source>
        <dbReference type="ARBA" id="ARBA00010577"/>
    </source>
</evidence>
<keyword evidence="9" id="KW-0966">Cell projection</keyword>
<dbReference type="AlphaFoldDB" id="A0A1G8ANN0"/>
<dbReference type="RefSeq" id="WP_092618523.1">
    <property type="nucleotide sequence ID" value="NZ_FNCV01000005.1"/>
</dbReference>
<evidence type="ECO:0000259" key="7">
    <source>
        <dbReference type="Pfam" id="PF13860"/>
    </source>
</evidence>